<dbReference type="EMBL" id="RCMK01000011">
    <property type="protein sequence ID" value="KAG2954635.1"/>
    <property type="molecule type" value="Genomic_DNA"/>
</dbReference>
<comment type="caution">
    <text evidence="2">The sequence shown here is derived from an EMBL/GenBank/DDBJ whole genome shotgun (WGS) entry which is preliminary data.</text>
</comment>
<evidence type="ECO:0000313" key="3">
    <source>
        <dbReference type="Proteomes" id="UP000736787"/>
    </source>
</evidence>
<evidence type="ECO:0000313" key="2">
    <source>
        <dbReference type="EMBL" id="KAG2954635.1"/>
    </source>
</evidence>
<protein>
    <submittedName>
        <fullName evidence="2">Uncharacterized protein</fullName>
    </submittedName>
</protein>
<feature type="compositionally biased region" description="Basic residues" evidence="1">
    <location>
        <begin position="12"/>
        <end position="22"/>
    </location>
</feature>
<proteinExistence type="predicted"/>
<dbReference type="AlphaFoldDB" id="A0A8T1ESV6"/>
<evidence type="ECO:0000256" key="1">
    <source>
        <dbReference type="SAM" id="MobiDB-lite"/>
    </source>
</evidence>
<organism evidence="2 3">
    <name type="scientific">Phytophthora cactorum</name>
    <dbReference type="NCBI Taxonomy" id="29920"/>
    <lineage>
        <taxon>Eukaryota</taxon>
        <taxon>Sar</taxon>
        <taxon>Stramenopiles</taxon>
        <taxon>Oomycota</taxon>
        <taxon>Peronosporomycetes</taxon>
        <taxon>Peronosporales</taxon>
        <taxon>Peronosporaceae</taxon>
        <taxon>Phytophthora</taxon>
    </lineage>
</organism>
<dbReference type="Proteomes" id="UP000736787">
    <property type="component" value="Unassembled WGS sequence"/>
</dbReference>
<feature type="region of interest" description="Disordered" evidence="1">
    <location>
        <begin position="1"/>
        <end position="36"/>
    </location>
</feature>
<reference evidence="2" key="1">
    <citation type="submission" date="2018-10" db="EMBL/GenBank/DDBJ databases">
        <title>Effector identification in a new, highly contiguous assembly of the strawberry crown rot pathogen Phytophthora cactorum.</title>
        <authorList>
            <person name="Armitage A.D."/>
            <person name="Nellist C.F."/>
            <person name="Bates H."/>
            <person name="Vickerstaff R.J."/>
            <person name="Harrison R.J."/>
        </authorList>
    </citation>
    <scope>NUCLEOTIDE SEQUENCE</scope>
    <source>
        <strain evidence="2">4040</strain>
    </source>
</reference>
<name>A0A8T1ESV6_9STRA</name>
<accession>A0A8T1ESV6</accession>
<gene>
    <name evidence="2" type="ORF">PC117_g1024</name>
</gene>
<sequence>MSQEEEEEKSPIRFKSRGRHKGTKEVKPFVGGNWKA</sequence>